<feature type="domain" description="HTH marR-type" evidence="4">
    <location>
        <begin position="6"/>
        <end position="138"/>
    </location>
</feature>
<proteinExistence type="predicted"/>
<dbReference type="EMBL" id="JAAIKE010000006">
    <property type="protein sequence ID" value="NEX47952.1"/>
    <property type="molecule type" value="Genomic_DNA"/>
</dbReference>
<dbReference type="PANTHER" id="PTHR42756:SF1">
    <property type="entry name" value="TRANSCRIPTIONAL REPRESSOR OF EMRAB OPERON"/>
    <property type="match status" value="1"/>
</dbReference>
<evidence type="ECO:0000259" key="4">
    <source>
        <dbReference type="PROSITE" id="PS50995"/>
    </source>
</evidence>
<dbReference type="InterPro" id="IPR000835">
    <property type="entry name" value="HTH_MarR-typ"/>
</dbReference>
<gene>
    <name evidence="5" type="ORF">G3572_17205</name>
</gene>
<keyword evidence="6" id="KW-1185">Reference proteome</keyword>
<reference evidence="5 6" key="1">
    <citation type="submission" date="2020-02" db="EMBL/GenBank/DDBJ databases">
        <title>Rhodobacter algicola sp. nov., isolated from microalga culture.</title>
        <authorList>
            <person name="Park C.-Y."/>
        </authorList>
    </citation>
    <scope>NUCLEOTIDE SEQUENCE [LARGE SCALE GENOMIC DNA]</scope>
    <source>
        <strain evidence="5 6">ETT8</strain>
    </source>
</reference>
<dbReference type="PANTHER" id="PTHR42756">
    <property type="entry name" value="TRANSCRIPTIONAL REGULATOR, MARR"/>
    <property type="match status" value="1"/>
</dbReference>
<dbReference type="PROSITE" id="PS50995">
    <property type="entry name" value="HTH_MARR_2"/>
    <property type="match status" value="1"/>
</dbReference>
<dbReference type="GO" id="GO:0003677">
    <property type="term" value="F:DNA binding"/>
    <property type="evidence" value="ECO:0007669"/>
    <property type="project" value="UniProtKB-KW"/>
</dbReference>
<dbReference type="SUPFAM" id="SSF46785">
    <property type="entry name" value="Winged helix' DNA-binding domain"/>
    <property type="match status" value="1"/>
</dbReference>
<dbReference type="InterPro" id="IPR036390">
    <property type="entry name" value="WH_DNA-bd_sf"/>
</dbReference>
<dbReference type="AlphaFoldDB" id="A0A6B3RXU5"/>
<keyword evidence="2" id="KW-0238">DNA-binding</keyword>
<evidence type="ECO:0000313" key="5">
    <source>
        <dbReference type="EMBL" id="NEX47952.1"/>
    </source>
</evidence>
<dbReference type="SMART" id="SM00347">
    <property type="entry name" value="HTH_MARR"/>
    <property type="match status" value="1"/>
</dbReference>
<dbReference type="RefSeq" id="WP_164614172.1">
    <property type="nucleotide sequence ID" value="NZ_JAAIKE010000006.1"/>
</dbReference>
<evidence type="ECO:0000313" key="6">
    <source>
        <dbReference type="Proteomes" id="UP000481421"/>
    </source>
</evidence>
<evidence type="ECO:0000256" key="2">
    <source>
        <dbReference type="ARBA" id="ARBA00023125"/>
    </source>
</evidence>
<evidence type="ECO:0000256" key="3">
    <source>
        <dbReference type="ARBA" id="ARBA00023163"/>
    </source>
</evidence>
<dbReference type="Proteomes" id="UP000481421">
    <property type="component" value="Unassembled WGS sequence"/>
</dbReference>
<comment type="caution">
    <text evidence="5">The sequence shown here is derived from an EMBL/GenBank/DDBJ whole genome shotgun (WGS) entry which is preliminary data.</text>
</comment>
<organism evidence="5 6">
    <name type="scientific">Pseudotabrizicola algicola</name>
    <dbReference type="NCBI Taxonomy" id="2709381"/>
    <lineage>
        <taxon>Bacteria</taxon>
        <taxon>Pseudomonadati</taxon>
        <taxon>Pseudomonadota</taxon>
        <taxon>Alphaproteobacteria</taxon>
        <taxon>Rhodobacterales</taxon>
        <taxon>Paracoccaceae</taxon>
        <taxon>Pseudotabrizicola</taxon>
    </lineage>
</organism>
<dbReference type="InterPro" id="IPR036388">
    <property type="entry name" value="WH-like_DNA-bd_sf"/>
</dbReference>
<name>A0A6B3RXU5_9RHOB</name>
<dbReference type="GO" id="GO:0003700">
    <property type="term" value="F:DNA-binding transcription factor activity"/>
    <property type="evidence" value="ECO:0007669"/>
    <property type="project" value="InterPro"/>
</dbReference>
<sequence>MPYRFTESVPYLLNRAGVAVAERFTRRLEDYDVSLPMYRVLAVLRQTGTHTLGELSAMVSVEMSTLSRLIGTMAKRNLVTRDRPQDNARIVLIDLTDDGREMADKLMPIATHFEDTLVSNLDAAQVETLKALLRQVNQQVEKL</sequence>
<keyword evidence="3" id="KW-0804">Transcription</keyword>
<protein>
    <submittedName>
        <fullName evidence="5">MarR family transcriptional regulator</fullName>
    </submittedName>
</protein>
<accession>A0A6B3RXU5</accession>
<evidence type="ECO:0000256" key="1">
    <source>
        <dbReference type="ARBA" id="ARBA00023015"/>
    </source>
</evidence>
<keyword evidence="1" id="KW-0805">Transcription regulation</keyword>
<dbReference type="PRINTS" id="PR00598">
    <property type="entry name" value="HTHMARR"/>
</dbReference>
<dbReference type="Pfam" id="PF01047">
    <property type="entry name" value="MarR"/>
    <property type="match status" value="1"/>
</dbReference>
<dbReference type="Gene3D" id="1.10.10.10">
    <property type="entry name" value="Winged helix-like DNA-binding domain superfamily/Winged helix DNA-binding domain"/>
    <property type="match status" value="1"/>
</dbReference>